<evidence type="ECO:0000256" key="1">
    <source>
        <dbReference type="ARBA" id="ARBA00022723"/>
    </source>
</evidence>
<keyword evidence="8" id="KW-1185">Reference proteome</keyword>
<dbReference type="PANTHER" id="PTHR24103">
    <property type="entry name" value="E3 UBIQUITIN-PROTEIN LIGASE TRIM"/>
    <property type="match status" value="1"/>
</dbReference>
<dbReference type="Proteomes" id="UP000695026">
    <property type="component" value="Unplaced"/>
</dbReference>
<dbReference type="Pfam" id="PF00643">
    <property type="entry name" value="zf-B_box"/>
    <property type="match status" value="1"/>
</dbReference>
<dbReference type="InterPro" id="IPR017907">
    <property type="entry name" value="Znf_RING_CS"/>
</dbReference>
<evidence type="ECO:0000313" key="10">
    <source>
        <dbReference type="RefSeq" id="XP_025029823.1"/>
    </source>
</evidence>
<feature type="domain" description="RING-type" evidence="6">
    <location>
        <begin position="16"/>
        <end position="58"/>
    </location>
</feature>
<dbReference type="AlphaFoldDB" id="A0A9F2WFY9"/>
<dbReference type="GO" id="GO:0008270">
    <property type="term" value="F:zinc ion binding"/>
    <property type="evidence" value="ECO:0007669"/>
    <property type="project" value="UniProtKB-KW"/>
</dbReference>
<dbReference type="Pfam" id="PF15227">
    <property type="entry name" value="zf-C3HC4_4"/>
    <property type="match status" value="1"/>
</dbReference>
<dbReference type="SMART" id="SM00336">
    <property type="entry name" value="BBOX"/>
    <property type="match status" value="1"/>
</dbReference>
<evidence type="ECO:0000256" key="5">
    <source>
        <dbReference type="SAM" id="MobiDB-lite"/>
    </source>
</evidence>
<evidence type="ECO:0000256" key="4">
    <source>
        <dbReference type="PROSITE-ProRule" id="PRU00024"/>
    </source>
</evidence>
<dbReference type="KEGG" id="pbi:103060242"/>
<evidence type="ECO:0000313" key="9">
    <source>
        <dbReference type="RefSeq" id="XP_007439704.1"/>
    </source>
</evidence>
<dbReference type="OMA" id="XLSECIS"/>
<evidence type="ECO:0000256" key="2">
    <source>
        <dbReference type="ARBA" id="ARBA00022771"/>
    </source>
</evidence>
<dbReference type="SUPFAM" id="SSF57845">
    <property type="entry name" value="B-box zinc-binding domain"/>
    <property type="match status" value="1"/>
</dbReference>
<evidence type="ECO:0000259" key="7">
    <source>
        <dbReference type="PROSITE" id="PS50119"/>
    </source>
</evidence>
<feature type="compositionally biased region" description="Basic residues" evidence="5">
    <location>
        <begin position="337"/>
        <end position="353"/>
    </location>
</feature>
<sequence length="395" mass="46124">MSTEEMTRRLKEELICSICLGYFSDPVSIHCGHTFCQTCITKYWDLLEKKHFHCPRCRETSWKKILKPNQELRNIAEIVPKLNEKTEEKGKTREKICQRHQEPLKLFCKNDRMAICVVCDRSKEHKDHTVFPVEEAILEFEQEFQDQLISLKQEKEKLLKFQAVNTARSKEALNTINAEMQKTAVAFKPVYQLLDEQKQLLLTQWKSFRVAAEEHKLHSAAISEEICRLDSLITVAEERWLHLELEVLQEMQATLTRLKKNKFQGLNDFFPEVDERLAFLMKQNEVVTQTLQRFKAILSSELQKDLYEFPTDSEKETESGNVLPFDRKQEESSCPAAKRKGFYHSHLPAKNRKYQTAVETSDCAPESRMHSSPSEQPVEDTNTKKHQKSSQCPLS</sequence>
<dbReference type="CDD" id="cd19762">
    <property type="entry name" value="Bbox2_TRIM7-like"/>
    <property type="match status" value="1"/>
</dbReference>
<keyword evidence="3" id="KW-0862">Zinc</keyword>
<feature type="compositionally biased region" description="Basic and acidic residues" evidence="5">
    <location>
        <begin position="309"/>
        <end position="318"/>
    </location>
</feature>
<feature type="domain" description="B box-type" evidence="7">
    <location>
        <begin position="92"/>
        <end position="133"/>
    </location>
</feature>
<evidence type="ECO:0000313" key="8">
    <source>
        <dbReference type="Proteomes" id="UP000695026"/>
    </source>
</evidence>
<keyword evidence="2 4" id="KW-0863">Zinc-finger</keyword>
<evidence type="ECO:0000259" key="6">
    <source>
        <dbReference type="PROSITE" id="PS50089"/>
    </source>
</evidence>
<dbReference type="PROSITE" id="PS50119">
    <property type="entry name" value="ZF_BBOX"/>
    <property type="match status" value="1"/>
</dbReference>
<dbReference type="Gene3D" id="3.30.40.10">
    <property type="entry name" value="Zinc/RING finger domain, C3HC4 (zinc finger)"/>
    <property type="match status" value="1"/>
</dbReference>
<proteinExistence type="predicted"/>
<dbReference type="SMART" id="SM00184">
    <property type="entry name" value="RING"/>
    <property type="match status" value="1"/>
</dbReference>
<dbReference type="InterPro" id="IPR000315">
    <property type="entry name" value="Znf_B-box"/>
</dbReference>
<dbReference type="OrthoDB" id="9049620at2759"/>
<dbReference type="InterPro" id="IPR001841">
    <property type="entry name" value="Znf_RING"/>
</dbReference>
<name>A0A9F2WFY9_PYTBI</name>
<accession>A0A9F2WFY9</accession>
<dbReference type="RefSeq" id="XP_007439704.1">
    <property type="nucleotide sequence ID" value="XM_007439642.3"/>
</dbReference>
<dbReference type="InterPro" id="IPR013083">
    <property type="entry name" value="Znf_RING/FYVE/PHD"/>
</dbReference>
<dbReference type="PROSITE" id="PS00518">
    <property type="entry name" value="ZF_RING_1"/>
    <property type="match status" value="1"/>
</dbReference>
<keyword evidence="1" id="KW-0479">Metal-binding</keyword>
<dbReference type="RefSeq" id="XP_025029823.1">
    <property type="nucleotide sequence ID" value="XM_025174055.1"/>
</dbReference>
<dbReference type="PROSITE" id="PS50089">
    <property type="entry name" value="ZF_RING_2"/>
    <property type="match status" value="1"/>
</dbReference>
<dbReference type="InterPro" id="IPR050143">
    <property type="entry name" value="TRIM/RBCC"/>
</dbReference>
<protein>
    <submittedName>
        <fullName evidence="9 10">Zinc finger protein RFP-like</fullName>
    </submittedName>
</protein>
<dbReference type="SUPFAM" id="SSF57850">
    <property type="entry name" value="RING/U-box"/>
    <property type="match status" value="1"/>
</dbReference>
<feature type="region of interest" description="Disordered" evidence="5">
    <location>
        <begin position="309"/>
        <end position="395"/>
    </location>
</feature>
<dbReference type="Gene3D" id="3.30.160.60">
    <property type="entry name" value="Classic Zinc Finger"/>
    <property type="match status" value="1"/>
</dbReference>
<organism evidence="9">
    <name type="scientific">Python bivittatus</name>
    <name type="common">Burmese python</name>
    <name type="synonym">Python molurus bivittatus</name>
    <dbReference type="NCBI Taxonomy" id="176946"/>
    <lineage>
        <taxon>Eukaryota</taxon>
        <taxon>Metazoa</taxon>
        <taxon>Chordata</taxon>
        <taxon>Craniata</taxon>
        <taxon>Vertebrata</taxon>
        <taxon>Euteleostomi</taxon>
        <taxon>Lepidosauria</taxon>
        <taxon>Squamata</taxon>
        <taxon>Bifurcata</taxon>
        <taxon>Unidentata</taxon>
        <taxon>Episquamata</taxon>
        <taxon>Toxicofera</taxon>
        <taxon>Serpentes</taxon>
        <taxon>Henophidia</taxon>
        <taxon>Pythonidae</taxon>
        <taxon>Python</taxon>
    </lineage>
</organism>
<gene>
    <name evidence="9 10" type="primary">LOC103060242</name>
</gene>
<reference evidence="9" key="1">
    <citation type="submission" date="2023-09" db="UniProtKB">
        <authorList>
            <consortium name="RefSeq"/>
        </authorList>
    </citation>
    <scope>IDENTIFICATION</scope>
    <source>
        <tissue evidence="9 10">Liver</tissue>
    </source>
</reference>
<dbReference type="GeneID" id="103060242"/>
<evidence type="ECO:0000256" key="3">
    <source>
        <dbReference type="ARBA" id="ARBA00022833"/>
    </source>
</evidence>